<feature type="domain" description="YCII-related" evidence="2">
    <location>
        <begin position="15"/>
        <end position="98"/>
    </location>
</feature>
<protein>
    <submittedName>
        <fullName evidence="3">YciI family protein</fullName>
    </submittedName>
</protein>
<evidence type="ECO:0000313" key="3">
    <source>
        <dbReference type="EMBL" id="GAA1726315.1"/>
    </source>
</evidence>
<dbReference type="Pfam" id="PF03795">
    <property type="entry name" value="YCII"/>
    <property type="match status" value="1"/>
</dbReference>
<dbReference type="SUPFAM" id="SSF54909">
    <property type="entry name" value="Dimeric alpha+beta barrel"/>
    <property type="match status" value="1"/>
</dbReference>
<dbReference type="EMBL" id="BAAAME010000002">
    <property type="protein sequence ID" value="GAA1726315.1"/>
    <property type="molecule type" value="Genomic_DNA"/>
</dbReference>
<evidence type="ECO:0000313" key="4">
    <source>
        <dbReference type="Proteomes" id="UP001501057"/>
    </source>
</evidence>
<dbReference type="InterPro" id="IPR005545">
    <property type="entry name" value="YCII"/>
</dbReference>
<dbReference type="InterPro" id="IPR011008">
    <property type="entry name" value="Dimeric_a/b-barrel"/>
</dbReference>
<reference evidence="3 4" key="1">
    <citation type="journal article" date="2019" name="Int. J. Syst. Evol. Microbiol.">
        <title>The Global Catalogue of Microorganisms (GCM) 10K type strain sequencing project: providing services to taxonomists for standard genome sequencing and annotation.</title>
        <authorList>
            <consortium name="The Broad Institute Genomics Platform"/>
            <consortium name="The Broad Institute Genome Sequencing Center for Infectious Disease"/>
            <person name="Wu L."/>
            <person name="Ma J."/>
        </authorList>
    </citation>
    <scope>NUCLEOTIDE SEQUENCE [LARGE SCALE GENOMIC DNA]</scope>
    <source>
        <strain evidence="3 4">JCM 13518</strain>
    </source>
</reference>
<accession>A0ABN2JH72</accession>
<dbReference type="PANTHER" id="PTHR35174:SF3">
    <property type="entry name" value="BLL7171 PROTEIN"/>
    <property type="match status" value="1"/>
</dbReference>
<proteinExistence type="inferred from homology"/>
<comment type="similarity">
    <text evidence="1">Belongs to the YciI family.</text>
</comment>
<evidence type="ECO:0000256" key="1">
    <source>
        <dbReference type="ARBA" id="ARBA00007689"/>
    </source>
</evidence>
<dbReference type="RefSeq" id="WP_344197145.1">
    <property type="nucleotide sequence ID" value="NZ_BAAAME010000002.1"/>
</dbReference>
<gene>
    <name evidence="3" type="ORF">GCM10009710_03740</name>
</gene>
<name>A0ABN2JH72_9ACTN</name>
<dbReference type="Proteomes" id="UP001501057">
    <property type="component" value="Unassembled WGS sequence"/>
</dbReference>
<dbReference type="Gene3D" id="3.30.70.1060">
    <property type="entry name" value="Dimeric alpha+beta barrel"/>
    <property type="match status" value="1"/>
</dbReference>
<keyword evidence="4" id="KW-1185">Reference proteome</keyword>
<organism evidence="3 4">
    <name type="scientific">Aeromicrobium alkaliterrae</name>
    <dbReference type="NCBI Taxonomy" id="302168"/>
    <lineage>
        <taxon>Bacteria</taxon>
        <taxon>Bacillati</taxon>
        <taxon>Actinomycetota</taxon>
        <taxon>Actinomycetes</taxon>
        <taxon>Propionibacteriales</taxon>
        <taxon>Nocardioidaceae</taxon>
        <taxon>Aeromicrobium</taxon>
    </lineage>
</organism>
<comment type="caution">
    <text evidence="3">The sequence shown here is derived from an EMBL/GenBank/DDBJ whole genome shotgun (WGS) entry which is preliminary data.</text>
</comment>
<sequence length="115" mass="12335">MTRYMLSVHHTGPYAPMDTPEAQAMMAATGVFTEKLKETGKWVFVGGLEPLDTATKVDGRDGQVTIVDGAFTESKEYLGGFWVVDADDLDEALELGAQASKACGDPIVVRPFHGA</sequence>
<evidence type="ECO:0000259" key="2">
    <source>
        <dbReference type="Pfam" id="PF03795"/>
    </source>
</evidence>
<dbReference type="PANTHER" id="PTHR35174">
    <property type="entry name" value="BLL7171 PROTEIN-RELATED"/>
    <property type="match status" value="1"/>
</dbReference>